<dbReference type="Pfam" id="PF21773">
    <property type="entry name" value="ODAD1_CC"/>
    <property type="match status" value="1"/>
</dbReference>
<dbReference type="InterPro" id="IPR051876">
    <property type="entry name" value="ODA-DC/CCD"/>
</dbReference>
<dbReference type="EnsemblMetazoa" id="AATE004546-RA">
    <property type="protein sequence ID" value="AATE004546-PA.1"/>
    <property type="gene ID" value="AATE004546"/>
</dbReference>
<reference evidence="3" key="1">
    <citation type="submission" date="2022-08" db="UniProtKB">
        <authorList>
            <consortium name="EnsemblMetazoa"/>
        </authorList>
    </citation>
    <scope>IDENTIFICATION</scope>
    <source>
        <strain evidence="3">EBRO</strain>
    </source>
</reference>
<accession>A0A182ISA5</accession>
<keyword evidence="1" id="KW-0175">Coiled coil</keyword>
<dbReference type="PANTHER" id="PTHR21694:SF18">
    <property type="entry name" value="COILED-COIL DOMAIN-CONTAINING PROTEIN 63"/>
    <property type="match status" value="1"/>
</dbReference>
<evidence type="ECO:0000259" key="2">
    <source>
        <dbReference type="Pfam" id="PF21773"/>
    </source>
</evidence>
<evidence type="ECO:0000256" key="1">
    <source>
        <dbReference type="ARBA" id="ARBA00023054"/>
    </source>
</evidence>
<dbReference type="InterPro" id="IPR049258">
    <property type="entry name" value="ODAD1_CC"/>
</dbReference>
<dbReference type="PANTHER" id="PTHR21694">
    <property type="entry name" value="COILED-COIL DOMAIN-CONTAINING PROTEIN 63"/>
    <property type="match status" value="1"/>
</dbReference>
<protein>
    <recommendedName>
        <fullName evidence="2">ODAD1 central coiled coil region domain-containing protein</fullName>
    </recommendedName>
</protein>
<sequence length="626" mass="72551">MDSIPSPVFFHSDENLSADERNERKQHENAEIIRWKYRFLKLDATKPSATAESFQIRCRNKRLVHLEHEKAVKELQLKISNAPIHRKEAETSRSQILRLLEEVVAYEEKIASTKIDMSELESQINRTTVELNNTAKNITSDFTHALELERSRRALVAMENRLHHARTLEGKLTAENRELRLKIEDMLGERKRYNQLWLVYVQKLNRNRKFLLDMTERATLAFNQGEDLCYRIEALKMQQQREKHARVQEMVELNRQIVGTRKMNEFLYTKGFQRPVAALDLMLVRKRDIFKREHRDKVHKYGAIINHTKKLLNVDTIHHVLFEIEKQQEKYMALFRYINITNDKIEEANEIAHDLEKDNQCLQEAERRKRCSDARKSKQDVQRLRECQLQTAKMHEEIKQQQTSLELKLATVEHALSLVGYDRAKIVQLLAGSNSTDRSRLTEDSVKMVLATIERRVLEMIRMADATDRAGEEAKGLVIEGLYASPQCAECAEGQDVNQHDERIVAPVAYDQLLENVQKRSTAPEMLYRLHTLSQCKLPRSRIIGFHATTSRGRAGIRKDTQQSALVPLARMDTMVPVIRCVGGSKGCMALVLMMGNMVGLLLPKVPSVRLLLMVLEKHQLRTVEA</sequence>
<feature type="domain" description="ODAD1 central coiled coil region" evidence="2">
    <location>
        <begin position="154"/>
        <end position="431"/>
    </location>
</feature>
<evidence type="ECO:0000313" key="3">
    <source>
        <dbReference type="EnsemblMetazoa" id="AATE004546-PA.1"/>
    </source>
</evidence>
<name>A0A182ISA5_ANOAO</name>
<dbReference type="AlphaFoldDB" id="A0A182ISA5"/>
<proteinExistence type="predicted"/>
<dbReference type="VEuPathDB" id="VectorBase:AATE004546"/>
<dbReference type="STRING" id="41427.A0A182ISA5"/>
<organism evidence="3">
    <name type="scientific">Anopheles atroparvus</name>
    <name type="common">European mosquito</name>
    <dbReference type="NCBI Taxonomy" id="41427"/>
    <lineage>
        <taxon>Eukaryota</taxon>
        <taxon>Metazoa</taxon>
        <taxon>Ecdysozoa</taxon>
        <taxon>Arthropoda</taxon>
        <taxon>Hexapoda</taxon>
        <taxon>Insecta</taxon>
        <taxon>Pterygota</taxon>
        <taxon>Neoptera</taxon>
        <taxon>Endopterygota</taxon>
        <taxon>Diptera</taxon>
        <taxon>Nematocera</taxon>
        <taxon>Culicoidea</taxon>
        <taxon>Culicidae</taxon>
        <taxon>Anophelinae</taxon>
        <taxon>Anopheles</taxon>
    </lineage>
</organism>